<name>A0A6N7ELY9_9MICO</name>
<dbReference type="EMBL" id="WHPC01000064">
    <property type="protein sequence ID" value="MPV38138.1"/>
    <property type="molecule type" value="Genomic_DNA"/>
</dbReference>
<dbReference type="Proteomes" id="UP000437709">
    <property type="component" value="Unassembled WGS sequence"/>
</dbReference>
<comment type="caution">
    <text evidence="2">The sequence shown here is derived from an EMBL/GenBank/DDBJ whole genome shotgun (WGS) entry which is preliminary data.</text>
</comment>
<reference evidence="2 3" key="1">
    <citation type="submission" date="2019-10" db="EMBL/GenBank/DDBJ databases">
        <title>Georgenia wutianyii sp. nov. and Georgenia yuyongxinii sp. nov. isolated from plateau pika (Ochotona curzoniae) in the Qinghai-Tibet plateau of China.</title>
        <authorList>
            <person name="Tian Z."/>
        </authorList>
    </citation>
    <scope>NUCLEOTIDE SEQUENCE [LARGE SCALE GENOMIC DNA]</scope>
    <source>
        <strain evidence="2 3">JCM 19765</strain>
    </source>
</reference>
<sequence>MSGSSWSEQRRDAAEERAELLARRQRSETARAAALLQRFATAAREARLPTEHLRVQGYGGRGSARGDKLGWYLRGDCTVAVGADGEFYVLTASLGLMDRLRGVTLHPSEPPLVIGAGGKDGDSLSLAAALERLLPGWDAEQPR</sequence>
<keyword evidence="3" id="KW-1185">Reference proteome</keyword>
<feature type="region of interest" description="Disordered" evidence="1">
    <location>
        <begin position="1"/>
        <end position="22"/>
    </location>
</feature>
<evidence type="ECO:0000313" key="3">
    <source>
        <dbReference type="Proteomes" id="UP000437709"/>
    </source>
</evidence>
<protein>
    <submittedName>
        <fullName evidence="2">Uncharacterized protein</fullName>
    </submittedName>
</protein>
<feature type="compositionally biased region" description="Basic and acidic residues" evidence="1">
    <location>
        <begin position="8"/>
        <end position="22"/>
    </location>
</feature>
<organism evidence="2 3">
    <name type="scientific">Georgenia subflava</name>
    <dbReference type="NCBI Taxonomy" id="1622177"/>
    <lineage>
        <taxon>Bacteria</taxon>
        <taxon>Bacillati</taxon>
        <taxon>Actinomycetota</taxon>
        <taxon>Actinomycetes</taxon>
        <taxon>Micrococcales</taxon>
        <taxon>Bogoriellaceae</taxon>
        <taxon>Georgenia</taxon>
    </lineage>
</organism>
<evidence type="ECO:0000313" key="2">
    <source>
        <dbReference type="EMBL" id="MPV38138.1"/>
    </source>
</evidence>
<dbReference type="AlphaFoldDB" id="A0A6N7ELY9"/>
<gene>
    <name evidence="2" type="ORF">GB881_13975</name>
</gene>
<proteinExistence type="predicted"/>
<accession>A0A6N7ELY9</accession>
<dbReference type="RefSeq" id="WP_152196315.1">
    <property type="nucleotide sequence ID" value="NZ_VUKD01000005.1"/>
</dbReference>
<evidence type="ECO:0000256" key="1">
    <source>
        <dbReference type="SAM" id="MobiDB-lite"/>
    </source>
</evidence>